<dbReference type="AlphaFoldDB" id="A0A5E4QBT4"/>
<reference evidence="1 2" key="1">
    <citation type="submission" date="2017-07" db="EMBL/GenBank/DDBJ databases">
        <authorList>
            <person name="Talla V."/>
            <person name="Backstrom N."/>
        </authorList>
    </citation>
    <scope>NUCLEOTIDE SEQUENCE [LARGE SCALE GENOMIC DNA]</scope>
</reference>
<dbReference type="EMBL" id="FZQP02002024">
    <property type="protein sequence ID" value="VVC94515.1"/>
    <property type="molecule type" value="Genomic_DNA"/>
</dbReference>
<proteinExistence type="predicted"/>
<evidence type="ECO:0000313" key="2">
    <source>
        <dbReference type="Proteomes" id="UP000324832"/>
    </source>
</evidence>
<feature type="non-terminal residue" evidence="1">
    <location>
        <position position="76"/>
    </location>
</feature>
<organism evidence="1 2">
    <name type="scientific">Leptidea sinapis</name>
    <dbReference type="NCBI Taxonomy" id="189913"/>
    <lineage>
        <taxon>Eukaryota</taxon>
        <taxon>Metazoa</taxon>
        <taxon>Ecdysozoa</taxon>
        <taxon>Arthropoda</taxon>
        <taxon>Hexapoda</taxon>
        <taxon>Insecta</taxon>
        <taxon>Pterygota</taxon>
        <taxon>Neoptera</taxon>
        <taxon>Endopterygota</taxon>
        <taxon>Lepidoptera</taxon>
        <taxon>Glossata</taxon>
        <taxon>Ditrysia</taxon>
        <taxon>Papilionoidea</taxon>
        <taxon>Pieridae</taxon>
        <taxon>Dismorphiinae</taxon>
        <taxon>Leptidea</taxon>
    </lineage>
</organism>
<protein>
    <submittedName>
        <fullName evidence="1">Uncharacterized protein</fullName>
    </submittedName>
</protein>
<dbReference type="Proteomes" id="UP000324832">
    <property type="component" value="Unassembled WGS sequence"/>
</dbReference>
<evidence type="ECO:0000313" key="1">
    <source>
        <dbReference type="EMBL" id="VVC94515.1"/>
    </source>
</evidence>
<keyword evidence="2" id="KW-1185">Reference proteome</keyword>
<name>A0A5E4QBT4_9NEOP</name>
<accession>A0A5E4QBT4</accession>
<gene>
    <name evidence="1" type="ORF">LSINAPIS_LOCUS6441</name>
</gene>
<sequence length="76" mass="8585">MLEEETAVCIEEELDKLLTEVQPNLQDVIKRSLSLDLKSMSLSLRCSLGEVNVRGLYSAFNENLYNLIPVMCEGHV</sequence>